<evidence type="ECO:0000313" key="3">
    <source>
        <dbReference type="Proteomes" id="UP000734511"/>
    </source>
</evidence>
<organism evidence="2 3">
    <name type="scientific">Actinacidiphila epipremni</name>
    <dbReference type="NCBI Taxonomy" id="2053013"/>
    <lineage>
        <taxon>Bacteria</taxon>
        <taxon>Bacillati</taxon>
        <taxon>Actinomycetota</taxon>
        <taxon>Actinomycetes</taxon>
        <taxon>Kitasatosporales</taxon>
        <taxon>Streptomycetaceae</taxon>
        <taxon>Actinacidiphila</taxon>
    </lineage>
</organism>
<dbReference type="InterPro" id="IPR058807">
    <property type="entry name" value="ScoMcrA_N"/>
</dbReference>
<reference evidence="2 3" key="1">
    <citation type="submission" date="2020-03" db="EMBL/GenBank/DDBJ databases">
        <title>WGS of actinomycetes isolated from Thailand.</title>
        <authorList>
            <person name="Thawai C."/>
        </authorList>
    </citation>
    <scope>NUCLEOTIDE SEQUENCE [LARGE SCALE GENOMIC DNA]</scope>
    <source>
        <strain evidence="2 3">PRB2-1</strain>
    </source>
</reference>
<dbReference type="Pfam" id="PF26340">
    <property type="entry name" value="DNA-SBD_ScoMcrA"/>
    <property type="match status" value="1"/>
</dbReference>
<dbReference type="InterPro" id="IPR003615">
    <property type="entry name" value="HNH_nuc"/>
</dbReference>
<dbReference type="RefSeq" id="WP_167983387.1">
    <property type="nucleotide sequence ID" value="NZ_JAATEJ010000009.1"/>
</dbReference>
<accession>A0ABX0ZSF4</accession>
<dbReference type="GO" id="GO:0004519">
    <property type="term" value="F:endonuclease activity"/>
    <property type="evidence" value="ECO:0007669"/>
    <property type="project" value="UniProtKB-KW"/>
</dbReference>
<gene>
    <name evidence="2" type="ORF">HCN08_14120</name>
</gene>
<name>A0ABX0ZSF4_9ACTN</name>
<dbReference type="InterPro" id="IPR058813">
    <property type="entry name" value="DNA-SBD_ScoMcrA"/>
</dbReference>
<feature type="domain" description="HNH nuclease" evidence="1">
    <location>
        <begin position="319"/>
        <end position="380"/>
    </location>
</feature>
<comment type="caution">
    <text evidence="2">The sequence shown here is derived from an EMBL/GenBank/DDBJ whole genome shotgun (WGS) entry which is preliminary data.</text>
</comment>
<dbReference type="Pfam" id="PF26345">
    <property type="entry name" value="ScoMcrA_N"/>
    <property type="match status" value="1"/>
</dbReference>
<proteinExistence type="predicted"/>
<keyword evidence="3" id="KW-1185">Reference proteome</keyword>
<protein>
    <submittedName>
        <fullName evidence="2">HNH endonuclease</fullName>
    </submittedName>
</protein>
<keyword evidence="2" id="KW-0378">Hydrolase</keyword>
<dbReference type="Pfam" id="PF01844">
    <property type="entry name" value="HNH"/>
    <property type="match status" value="1"/>
</dbReference>
<sequence length="413" mass="44330">MAMADISAAEILKAIGECDALGREAFLRQYGFGPARRYVLRYGGRLYDSKAIVGVAHGFLPGREPLTPNAFSGGADHAVAVLRALGFEVVDEQGLDVGQGELLGRIRRLRVNRASGRPLLHQPITLLWAIGRARRGEPRLVPWAETVDVLGGLLSRHGAHGERARPDYPVAALHRAGLWELRGHAGTVPSAHGDSALRQWFADSAPDGGLVAPAYDLLRRSGGTRLAVVDALLAGYFESLDEAPLLREVGLYDEGVADDAAPDDARQAEPEADGDAAALAEVARAAQYDRLCRLVERREAEGRGRRGTSVSHDPLRLGSARRAVLLRSDGRCENPGCTGQPADVTAAGRPILDVDHVEDLALGGRDHPSQMVALCPNCHAVKTRGRTREQLRAVLLAVAREQHARATGGRRNP</sequence>
<dbReference type="Gene3D" id="1.10.30.50">
    <property type="match status" value="1"/>
</dbReference>
<dbReference type="EMBL" id="JAATEJ010000009">
    <property type="protein sequence ID" value="NJP44521.1"/>
    <property type="molecule type" value="Genomic_DNA"/>
</dbReference>
<keyword evidence="2" id="KW-0540">Nuclease</keyword>
<dbReference type="CDD" id="cd00085">
    <property type="entry name" value="HNHc"/>
    <property type="match status" value="1"/>
</dbReference>
<dbReference type="Proteomes" id="UP000734511">
    <property type="component" value="Unassembled WGS sequence"/>
</dbReference>
<evidence type="ECO:0000259" key="1">
    <source>
        <dbReference type="SMART" id="SM00507"/>
    </source>
</evidence>
<dbReference type="SMART" id="SM00507">
    <property type="entry name" value="HNHc"/>
    <property type="match status" value="1"/>
</dbReference>
<evidence type="ECO:0000313" key="2">
    <source>
        <dbReference type="EMBL" id="NJP44521.1"/>
    </source>
</evidence>
<keyword evidence="2" id="KW-0255">Endonuclease</keyword>
<dbReference type="InterPro" id="IPR002711">
    <property type="entry name" value="HNH"/>
</dbReference>